<dbReference type="PROSITE" id="PS51257">
    <property type="entry name" value="PROKAR_LIPOPROTEIN"/>
    <property type="match status" value="1"/>
</dbReference>
<protein>
    <submittedName>
        <fullName evidence="1">Uncharacterized protein</fullName>
    </submittedName>
</protein>
<dbReference type="Proteomes" id="UP000076587">
    <property type="component" value="Unassembled WGS sequence"/>
</dbReference>
<sequence>MQHKVHVTSDKHPSIKVFIIAIGAIFLSACAATDLTSQKVNKEQITAHCAGQVEQHNNLTLLTNAQIPKGVVQPIGKGGLCTAQVFIAREDVTIWRAWNSEYNGSKLGKWWTFNKPLGSISKYRRENVICPSYSPLDMLVSCKLKAGTEVVVGPGQSAQCSEYFTYPASKTNQIYVADAKNTVTECQTYDGRFSWQTEPTQKVQATDSQLQ</sequence>
<reference evidence="1 2" key="1">
    <citation type="submission" date="2013-07" db="EMBL/GenBank/DDBJ databases">
        <title>Comparative Genomic and Metabolomic Analysis of Twelve Strains of Pseudoalteromonas luteoviolacea.</title>
        <authorList>
            <person name="Vynne N.G."/>
            <person name="Mansson M."/>
            <person name="Gram L."/>
        </authorList>
    </citation>
    <scope>NUCLEOTIDE SEQUENCE [LARGE SCALE GENOMIC DNA]</scope>
    <source>
        <strain evidence="1 2">NCIMB 1942</strain>
    </source>
</reference>
<evidence type="ECO:0000313" key="1">
    <source>
        <dbReference type="EMBL" id="KZN44687.1"/>
    </source>
</evidence>
<dbReference type="PATRIC" id="fig|1365253.3.peg.3930"/>
<accession>A0A166ZUS5</accession>
<dbReference type="AlphaFoldDB" id="A0A166ZUS5"/>
<dbReference type="EMBL" id="AUXT01000188">
    <property type="protein sequence ID" value="KZN44687.1"/>
    <property type="molecule type" value="Genomic_DNA"/>
</dbReference>
<dbReference type="OrthoDB" id="6213638at2"/>
<evidence type="ECO:0000313" key="2">
    <source>
        <dbReference type="Proteomes" id="UP000076587"/>
    </source>
</evidence>
<comment type="caution">
    <text evidence="1">The sequence shown here is derived from an EMBL/GenBank/DDBJ whole genome shotgun (WGS) entry which is preliminary data.</text>
</comment>
<name>A0A166ZUS5_9GAMM</name>
<gene>
    <name evidence="1" type="ORF">N482_15970</name>
</gene>
<organism evidence="1 2">
    <name type="scientific">Pseudoalteromonas luteoviolacea NCIMB 1942</name>
    <dbReference type="NCBI Taxonomy" id="1365253"/>
    <lineage>
        <taxon>Bacteria</taxon>
        <taxon>Pseudomonadati</taxon>
        <taxon>Pseudomonadota</taxon>
        <taxon>Gammaproteobacteria</taxon>
        <taxon>Alteromonadales</taxon>
        <taxon>Pseudoalteromonadaceae</taxon>
        <taxon>Pseudoalteromonas</taxon>
    </lineage>
</organism>
<proteinExistence type="predicted"/>
<dbReference type="RefSeq" id="WP_063378332.1">
    <property type="nucleotide sequence ID" value="NZ_AUXT01000188.1"/>
</dbReference>